<keyword evidence="2" id="KW-1185">Reference proteome</keyword>
<accession>A0ABX3KWM1</accession>
<name>A0ABX3KWM1_9PAST</name>
<reference evidence="1 2" key="1">
    <citation type="submission" date="2016-10" db="EMBL/GenBank/DDBJ databases">
        <title>Rodentibacter gen. nov. and new species.</title>
        <authorList>
            <person name="Christensen H."/>
        </authorList>
    </citation>
    <scope>NUCLEOTIDE SEQUENCE [LARGE SCALE GENOMIC DNA]</scope>
    <source>
        <strain evidence="1 2">1998236014</strain>
    </source>
</reference>
<protein>
    <submittedName>
        <fullName evidence="1">Uncharacterized protein</fullName>
    </submittedName>
</protein>
<gene>
    <name evidence="1" type="ORF">BKG89_09320</name>
</gene>
<comment type="caution">
    <text evidence="1">The sequence shown here is derived from an EMBL/GenBank/DDBJ whole genome shotgun (WGS) entry which is preliminary data.</text>
</comment>
<dbReference type="EMBL" id="MLAA01000039">
    <property type="protein sequence ID" value="OOF67758.1"/>
    <property type="molecule type" value="Genomic_DNA"/>
</dbReference>
<organism evidence="1 2">
    <name type="scientific">Rodentibacter caecimuris</name>
    <dbReference type="NCBI Taxonomy" id="1796644"/>
    <lineage>
        <taxon>Bacteria</taxon>
        <taxon>Pseudomonadati</taxon>
        <taxon>Pseudomonadota</taxon>
        <taxon>Gammaproteobacteria</taxon>
        <taxon>Pasteurellales</taxon>
        <taxon>Pasteurellaceae</taxon>
        <taxon>Rodentibacter</taxon>
    </lineage>
</organism>
<sequence>MTNYHLDLQDELSRHLTQAQAIIDYLTVDISMNKEFSVSNEIVTNTLWTAQTLLKNANQTYSKLSEAIRKGENDEKA</sequence>
<evidence type="ECO:0000313" key="1">
    <source>
        <dbReference type="EMBL" id="OOF67758.1"/>
    </source>
</evidence>
<dbReference type="Proteomes" id="UP000188820">
    <property type="component" value="Unassembled WGS sequence"/>
</dbReference>
<proteinExistence type="predicted"/>
<evidence type="ECO:0000313" key="2">
    <source>
        <dbReference type="Proteomes" id="UP000188820"/>
    </source>
</evidence>
<dbReference type="RefSeq" id="WP_077464342.1">
    <property type="nucleotide sequence ID" value="NZ_MLAA01000039.1"/>
</dbReference>